<reference evidence="6 7" key="1">
    <citation type="submission" date="2017-06" db="EMBL/GenBank/DDBJ databases">
        <title>Yangia sp. YSBP01 complete genome sequence.</title>
        <authorList>
            <person name="Woo J.-H."/>
            <person name="Kim H.-S."/>
        </authorList>
    </citation>
    <scope>NUCLEOTIDE SEQUENCE [LARGE SCALE GENOMIC DNA]</scope>
    <source>
        <strain evidence="6 7">YSBP01</strain>
        <plasmid evidence="6 7">unnamed2</plasmid>
    </source>
</reference>
<dbReference type="GO" id="GO:0008270">
    <property type="term" value="F:zinc ion binding"/>
    <property type="evidence" value="ECO:0007669"/>
    <property type="project" value="UniProtKB-KW"/>
</dbReference>
<dbReference type="PRINTS" id="PR00625">
    <property type="entry name" value="JDOMAIN"/>
</dbReference>
<dbReference type="InterPro" id="IPR036869">
    <property type="entry name" value="J_dom_sf"/>
</dbReference>
<feature type="domain" description="J" evidence="5">
    <location>
        <begin position="4"/>
        <end position="69"/>
    </location>
</feature>
<evidence type="ECO:0000256" key="3">
    <source>
        <dbReference type="ARBA" id="ARBA00022771"/>
    </source>
</evidence>
<dbReference type="SUPFAM" id="SSF46565">
    <property type="entry name" value="Chaperone J-domain"/>
    <property type="match status" value="1"/>
</dbReference>
<name>A0A2U8HKU2_9RHOB</name>
<dbReference type="PANTHER" id="PTHR43096">
    <property type="entry name" value="DNAJ HOMOLOG 1, MITOCHONDRIAL-RELATED"/>
    <property type="match status" value="1"/>
</dbReference>
<dbReference type="PANTHER" id="PTHR43096:SF10">
    <property type="entry name" value="CHAPERONE PROTEIN DNAJ A6, CHLOROPLASTIC"/>
    <property type="match status" value="1"/>
</dbReference>
<keyword evidence="6" id="KW-0614">Plasmid</keyword>
<dbReference type="InterPro" id="IPR018253">
    <property type="entry name" value="DnaJ_domain_CS"/>
</dbReference>
<evidence type="ECO:0000256" key="1">
    <source>
        <dbReference type="ARBA" id="ARBA00022723"/>
    </source>
</evidence>
<keyword evidence="2" id="KW-0677">Repeat</keyword>
<dbReference type="PROSITE" id="PS50076">
    <property type="entry name" value="DNAJ_2"/>
    <property type="match status" value="1"/>
</dbReference>
<dbReference type="Proteomes" id="UP000244915">
    <property type="component" value="Plasmid unnamed2"/>
</dbReference>
<keyword evidence="3" id="KW-0863">Zinc-finger</keyword>
<gene>
    <name evidence="6" type="ORF">CEW88_21975</name>
</gene>
<evidence type="ECO:0000256" key="2">
    <source>
        <dbReference type="ARBA" id="ARBA00022737"/>
    </source>
</evidence>
<dbReference type="EMBL" id="CP022192">
    <property type="protein sequence ID" value="AWI86434.1"/>
    <property type="molecule type" value="Genomic_DNA"/>
</dbReference>
<evidence type="ECO:0000313" key="6">
    <source>
        <dbReference type="EMBL" id="AWI86434.1"/>
    </source>
</evidence>
<dbReference type="SUPFAM" id="SSF49493">
    <property type="entry name" value="HSP40/DnaJ peptide-binding domain"/>
    <property type="match status" value="2"/>
</dbReference>
<dbReference type="Pfam" id="PF01556">
    <property type="entry name" value="DnaJ_C"/>
    <property type="match status" value="1"/>
</dbReference>
<dbReference type="RefSeq" id="WP_108970534.1">
    <property type="nucleotide sequence ID" value="NZ_CP022192.1"/>
</dbReference>
<organism evidence="6 7">
    <name type="scientific">Alloyangia pacifica</name>
    <dbReference type="NCBI Taxonomy" id="311180"/>
    <lineage>
        <taxon>Bacteria</taxon>
        <taxon>Pseudomonadati</taxon>
        <taxon>Pseudomonadota</taxon>
        <taxon>Alphaproteobacteria</taxon>
        <taxon>Rhodobacterales</taxon>
        <taxon>Roseobacteraceae</taxon>
        <taxon>Alloyangia</taxon>
    </lineage>
</organism>
<proteinExistence type="predicted"/>
<dbReference type="FunFam" id="2.60.260.20:FF:000005">
    <property type="entry name" value="Chaperone protein dnaJ 1, mitochondrial"/>
    <property type="match status" value="1"/>
</dbReference>
<dbReference type="Gene3D" id="2.60.260.20">
    <property type="entry name" value="Urease metallochaperone UreE, N-terminal domain"/>
    <property type="match status" value="2"/>
</dbReference>
<dbReference type="KEGG" id="ypac:CEW88_21975"/>
<dbReference type="GO" id="GO:0005737">
    <property type="term" value="C:cytoplasm"/>
    <property type="evidence" value="ECO:0007669"/>
    <property type="project" value="TreeGrafter"/>
</dbReference>
<dbReference type="PROSITE" id="PS00636">
    <property type="entry name" value="DNAJ_1"/>
    <property type="match status" value="1"/>
</dbReference>
<dbReference type="GO" id="GO:0051082">
    <property type="term" value="F:unfolded protein binding"/>
    <property type="evidence" value="ECO:0007669"/>
    <property type="project" value="InterPro"/>
</dbReference>
<protein>
    <submittedName>
        <fullName evidence="6">Molecular chaperone DnaJ</fullName>
    </submittedName>
</protein>
<dbReference type="GO" id="GO:0042026">
    <property type="term" value="P:protein refolding"/>
    <property type="evidence" value="ECO:0007669"/>
    <property type="project" value="TreeGrafter"/>
</dbReference>
<dbReference type="SMART" id="SM00271">
    <property type="entry name" value="DnaJ"/>
    <property type="match status" value="1"/>
</dbReference>
<dbReference type="OrthoDB" id="9779889at2"/>
<accession>A0A2U8HKU2</accession>
<keyword evidence="4" id="KW-0862">Zinc</keyword>
<dbReference type="CDD" id="cd10747">
    <property type="entry name" value="DnaJ_C"/>
    <property type="match status" value="1"/>
</dbReference>
<dbReference type="Gene3D" id="1.10.287.110">
    <property type="entry name" value="DnaJ domain"/>
    <property type="match status" value="1"/>
</dbReference>
<dbReference type="Pfam" id="PF00226">
    <property type="entry name" value="DnaJ"/>
    <property type="match status" value="1"/>
</dbReference>
<dbReference type="InterPro" id="IPR001623">
    <property type="entry name" value="DnaJ_domain"/>
</dbReference>
<dbReference type="AlphaFoldDB" id="A0A2U8HKU2"/>
<sequence>MSDNPYDVLGVTKTASADEIKKAYRRIAKESHPDLHPGDSTSEARFKAAGAAFELLKDPEKRARFDRGEIDASGQERPQERRFYRDFAEQADNPYRRDPRYEDFGDAEDIFAEFLRRQAGGQGSGHAQGQGGYGFRARGADAQYALEVPFLDAANGGSMRITLPGGGNLEVKIPKGVADGTTLRLRGKGGPGIGGGAPGDAYVTFSIQPHPIFRREGDDIVISLPITLYEATLGAKVEAPTIAGPVKVTIPKGASSGQTLRLRGRGVAAAGRAAGDQRIELQIVMPKQVDDRLADFMEEWAKSHPYDPRKGWRT</sequence>
<evidence type="ECO:0000259" key="5">
    <source>
        <dbReference type="PROSITE" id="PS50076"/>
    </source>
</evidence>
<keyword evidence="1" id="KW-0479">Metal-binding</keyword>
<evidence type="ECO:0000256" key="4">
    <source>
        <dbReference type="ARBA" id="ARBA00022833"/>
    </source>
</evidence>
<geneLocation type="plasmid" evidence="6 7">
    <name>unnamed2</name>
</geneLocation>
<dbReference type="InterPro" id="IPR008971">
    <property type="entry name" value="HSP40/DnaJ_pept-bd"/>
</dbReference>
<dbReference type="InterPro" id="IPR002939">
    <property type="entry name" value="DnaJ_C"/>
</dbReference>
<evidence type="ECO:0000313" key="7">
    <source>
        <dbReference type="Proteomes" id="UP000244915"/>
    </source>
</evidence>
<dbReference type="CDD" id="cd06257">
    <property type="entry name" value="DnaJ"/>
    <property type="match status" value="1"/>
</dbReference>